<dbReference type="InterPro" id="IPR048666">
    <property type="entry name" value="RedAm-like_C"/>
</dbReference>
<dbReference type="Pfam" id="PF21761">
    <property type="entry name" value="RedAm-like_C"/>
    <property type="match status" value="1"/>
</dbReference>
<dbReference type="PIRSF" id="PIRSF000103">
    <property type="entry name" value="HIBADH"/>
    <property type="match status" value="1"/>
</dbReference>
<sequence length="301" mass="31603">MNSYENTNEKLPSVTVIGLGAMGQALAGAFLNKGYPTTVWNRSPQKADALVARGALRASTAAEAVAASQLVVVCLVDYKAMYEIFATSASSLTGRTLVNLTSDTPERAREAAAWAAEHNINYLDGAILVPTVVIGEPEALIFYSGPQALFEAHQTTLKALGGNSAYLGANPGLAALYDLALLDIFYSSMASIVHAFALVNSENVPAAAFLPYANAFTSILSSIMVTLANNIDNAQHSGEQDNLRMEAEGIAHIIEASQARGLDVSLLKAVKALADRAIAGGHGGDSISRLFDYVKGAEALR</sequence>
<feature type="domain" description="6-phosphogluconate dehydrogenase NADP-binding" evidence="3">
    <location>
        <begin position="14"/>
        <end position="168"/>
    </location>
</feature>
<feature type="domain" description="NADPH-dependent reductive aminase-like C-terminal" evidence="4">
    <location>
        <begin position="171"/>
        <end position="295"/>
    </location>
</feature>
<evidence type="ECO:0000256" key="2">
    <source>
        <dbReference type="ARBA" id="ARBA00023002"/>
    </source>
</evidence>
<dbReference type="PANTHER" id="PTHR43580">
    <property type="entry name" value="OXIDOREDUCTASE GLYR1-RELATED"/>
    <property type="match status" value="1"/>
</dbReference>
<dbReference type="InterPro" id="IPR015815">
    <property type="entry name" value="HIBADH-related"/>
</dbReference>
<protein>
    <submittedName>
        <fullName evidence="5">NAD(P)-dependent oxidoreductase</fullName>
    </submittedName>
</protein>
<dbReference type="KEGG" id="kbs:EPA93_09085"/>
<evidence type="ECO:0000313" key="5">
    <source>
        <dbReference type="EMBL" id="QBD76154.1"/>
    </source>
</evidence>
<dbReference type="InterPro" id="IPR013328">
    <property type="entry name" value="6PGD_dom2"/>
</dbReference>
<dbReference type="SUPFAM" id="SSF51735">
    <property type="entry name" value="NAD(P)-binding Rossmann-fold domains"/>
    <property type="match status" value="1"/>
</dbReference>
<dbReference type="RefSeq" id="WP_129886749.1">
    <property type="nucleotide sequence ID" value="NZ_CP035758.1"/>
</dbReference>
<evidence type="ECO:0000313" key="6">
    <source>
        <dbReference type="Proteomes" id="UP000290365"/>
    </source>
</evidence>
<dbReference type="InterPro" id="IPR036291">
    <property type="entry name" value="NAD(P)-bd_dom_sf"/>
</dbReference>
<dbReference type="InterPro" id="IPR051265">
    <property type="entry name" value="HIBADH-related_NP60_sf"/>
</dbReference>
<dbReference type="Gene3D" id="1.10.1040.10">
    <property type="entry name" value="N-(1-d-carboxylethyl)-l-norvaline Dehydrogenase, domain 2"/>
    <property type="match status" value="1"/>
</dbReference>
<dbReference type="InterPro" id="IPR006115">
    <property type="entry name" value="6PGDH_NADP-bd"/>
</dbReference>
<dbReference type="AlphaFoldDB" id="A0A4P6JLR7"/>
<keyword evidence="6" id="KW-1185">Reference proteome</keyword>
<accession>A0A4P6JLR7</accession>
<evidence type="ECO:0000256" key="1">
    <source>
        <dbReference type="ARBA" id="ARBA00009080"/>
    </source>
</evidence>
<evidence type="ECO:0000259" key="3">
    <source>
        <dbReference type="Pfam" id="PF03446"/>
    </source>
</evidence>
<dbReference type="PANTHER" id="PTHR43580:SF2">
    <property type="entry name" value="CYTOKINE-LIKE NUCLEAR FACTOR N-PAC"/>
    <property type="match status" value="1"/>
</dbReference>
<keyword evidence="2" id="KW-0560">Oxidoreductase</keyword>
<dbReference type="EMBL" id="CP035758">
    <property type="protein sequence ID" value="QBD76154.1"/>
    <property type="molecule type" value="Genomic_DNA"/>
</dbReference>
<dbReference type="GO" id="GO:0050661">
    <property type="term" value="F:NADP binding"/>
    <property type="evidence" value="ECO:0007669"/>
    <property type="project" value="InterPro"/>
</dbReference>
<dbReference type="Gene3D" id="3.40.50.720">
    <property type="entry name" value="NAD(P)-binding Rossmann-like Domain"/>
    <property type="match status" value="1"/>
</dbReference>
<name>A0A4P6JLR7_KTERU</name>
<comment type="similarity">
    <text evidence="1">Belongs to the HIBADH-related family.</text>
</comment>
<organism evidence="5 6">
    <name type="scientific">Ktedonosporobacter rubrisoli</name>
    <dbReference type="NCBI Taxonomy" id="2509675"/>
    <lineage>
        <taxon>Bacteria</taxon>
        <taxon>Bacillati</taxon>
        <taxon>Chloroflexota</taxon>
        <taxon>Ktedonobacteria</taxon>
        <taxon>Ktedonobacterales</taxon>
        <taxon>Ktedonosporobacteraceae</taxon>
        <taxon>Ktedonosporobacter</taxon>
    </lineage>
</organism>
<dbReference type="GO" id="GO:0016491">
    <property type="term" value="F:oxidoreductase activity"/>
    <property type="evidence" value="ECO:0007669"/>
    <property type="project" value="UniProtKB-KW"/>
</dbReference>
<dbReference type="OrthoDB" id="9804542at2"/>
<reference evidence="5 6" key="1">
    <citation type="submission" date="2019-01" db="EMBL/GenBank/DDBJ databases">
        <title>Ktedonosporobacter rubrisoli SCAWS-G2.</title>
        <authorList>
            <person name="Huang Y."/>
            <person name="Yan B."/>
        </authorList>
    </citation>
    <scope>NUCLEOTIDE SEQUENCE [LARGE SCALE GENOMIC DNA]</scope>
    <source>
        <strain evidence="5 6">SCAWS-G2</strain>
    </source>
</reference>
<evidence type="ECO:0000259" key="4">
    <source>
        <dbReference type="Pfam" id="PF21761"/>
    </source>
</evidence>
<proteinExistence type="inferred from homology"/>
<dbReference type="Pfam" id="PF03446">
    <property type="entry name" value="NAD_binding_2"/>
    <property type="match status" value="1"/>
</dbReference>
<dbReference type="Proteomes" id="UP000290365">
    <property type="component" value="Chromosome"/>
</dbReference>
<gene>
    <name evidence="5" type="ORF">EPA93_09085</name>
</gene>